<dbReference type="EMBL" id="FUWR01000007">
    <property type="protein sequence ID" value="SJZ78075.1"/>
    <property type="molecule type" value="Genomic_DNA"/>
</dbReference>
<dbReference type="PANTHER" id="PTHR30518">
    <property type="entry name" value="ENDOLYTIC MUREIN TRANSGLYCOSYLASE"/>
    <property type="match status" value="1"/>
</dbReference>
<evidence type="ECO:0000256" key="1">
    <source>
        <dbReference type="ARBA" id="ARBA00022475"/>
    </source>
</evidence>
<dbReference type="GO" id="GO:0009252">
    <property type="term" value="P:peptidoglycan biosynthetic process"/>
    <property type="evidence" value="ECO:0007669"/>
    <property type="project" value="UniProtKB-UniRule"/>
</dbReference>
<dbReference type="NCBIfam" id="TIGR00247">
    <property type="entry name" value="endolytic transglycosylase MltG"/>
    <property type="match status" value="1"/>
</dbReference>
<dbReference type="Gene3D" id="3.30.1490.480">
    <property type="entry name" value="Endolytic murein transglycosylase"/>
    <property type="match status" value="1"/>
</dbReference>
<evidence type="ECO:0000256" key="4">
    <source>
        <dbReference type="ARBA" id="ARBA00023136"/>
    </source>
</evidence>
<evidence type="ECO:0000313" key="8">
    <source>
        <dbReference type="EMBL" id="SJZ78075.1"/>
    </source>
</evidence>
<dbReference type="Pfam" id="PF02618">
    <property type="entry name" value="YceG"/>
    <property type="match status" value="1"/>
</dbReference>
<dbReference type="GO" id="GO:0005886">
    <property type="term" value="C:plasma membrane"/>
    <property type="evidence" value="ECO:0007669"/>
    <property type="project" value="UniProtKB-SubCell"/>
</dbReference>
<evidence type="ECO:0000256" key="2">
    <source>
        <dbReference type="ARBA" id="ARBA00022692"/>
    </source>
</evidence>
<accession>A0A1T4NG03</accession>
<feature type="site" description="Important for catalytic activity" evidence="7">
    <location>
        <position position="224"/>
    </location>
</feature>
<dbReference type="PANTHER" id="PTHR30518:SF2">
    <property type="entry name" value="ENDOLYTIC MUREIN TRANSGLYCOSYLASE"/>
    <property type="match status" value="1"/>
</dbReference>
<comment type="similarity">
    <text evidence="7">Belongs to the transglycosylase MltG family.</text>
</comment>
<organism evidence="8 9">
    <name type="scientific">Trichlorobacter thiogenes</name>
    <dbReference type="NCBI Taxonomy" id="115783"/>
    <lineage>
        <taxon>Bacteria</taxon>
        <taxon>Pseudomonadati</taxon>
        <taxon>Thermodesulfobacteriota</taxon>
        <taxon>Desulfuromonadia</taxon>
        <taxon>Geobacterales</taxon>
        <taxon>Geobacteraceae</taxon>
        <taxon>Trichlorobacter</taxon>
    </lineage>
</organism>
<dbReference type="RefSeq" id="WP_078789915.1">
    <property type="nucleotide sequence ID" value="NZ_FUWR01000007.1"/>
</dbReference>
<dbReference type="InterPro" id="IPR003770">
    <property type="entry name" value="MLTG-like"/>
</dbReference>
<dbReference type="STRING" id="115783.SAMN02745119_01612"/>
<keyword evidence="4 7" id="KW-0472">Membrane</keyword>
<dbReference type="CDD" id="cd08010">
    <property type="entry name" value="MltG_like"/>
    <property type="match status" value="1"/>
</dbReference>
<evidence type="ECO:0000256" key="7">
    <source>
        <dbReference type="HAMAP-Rule" id="MF_02065"/>
    </source>
</evidence>
<keyword evidence="5 7" id="KW-0456">Lyase</keyword>
<dbReference type="Proteomes" id="UP000190102">
    <property type="component" value="Unassembled WGS sequence"/>
</dbReference>
<evidence type="ECO:0000256" key="5">
    <source>
        <dbReference type="ARBA" id="ARBA00023239"/>
    </source>
</evidence>
<dbReference type="HAMAP" id="MF_02065">
    <property type="entry name" value="MltG"/>
    <property type="match status" value="1"/>
</dbReference>
<dbReference type="GO" id="GO:0071555">
    <property type="term" value="P:cell wall organization"/>
    <property type="evidence" value="ECO:0007669"/>
    <property type="project" value="UniProtKB-KW"/>
</dbReference>
<protein>
    <recommendedName>
        <fullName evidence="7">Endolytic murein transglycosylase</fullName>
        <ecNumber evidence="7">4.2.2.29</ecNumber>
    </recommendedName>
    <alternativeName>
        <fullName evidence="7">Peptidoglycan lytic transglycosylase</fullName>
    </alternativeName>
    <alternativeName>
        <fullName evidence="7">Peptidoglycan polymerization terminase</fullName>
    </alternativeName>
</protein>
<keyword evidence="1 7" id="KW-1003">Cell membrane</keyword>
<dbReference type="OrthoDB" id="9814591at2"/>
<keyword evidence="6 7" id="KW-0961">Cell wall biogenesis/degradation</keyword>
<dbReference type="GO" id="GO:0008932">
    <property type="term" value="F:lytic endotransglycosylase activity"/>
    <property type="evidence" value="ECO:0007669"/>
    <property type="project" value="UniProtKB-UniRule"/>
</dbReference>
<evidence type="ECO:0000256" key="3">
    <source>
        <dbReference type="ARBA" id="ARBA00022989"/>
    </source>
</evidence>
<comment type="function">
    <text evidence="7">Functions as a peptidoglycan terminase that cleaves nascent peptidoglycan strands endolytically to terminate their elongation.</text>
</comment>
<gene>
    <name evidence="7" type="primary">mltG</name>
    <name evidence="8" type="ORF">SAMN02745119_01612</name>
</gene>
<evidence type="ECO:0000313" key="9">
    <source>
        <dbReference type="Proteomes" id="UP000190102"/>
    </source>
</evidence>
<reference evidence="9" key="1">
    <citation type="submission" date="2017-02" db="EMBL/GenBank/DDBJ databases">
        <authorList>
            <person name="Varghese N."/>
            <person name="Submissions S."/>
        </authorList>
    </citation>
    <scope>NUCLEOTIDE SEQUENCE [LARGE SCALE GENOMIC DNA]</scope>
    <source>
        <strain evidence="9">ATCC BAA-34</strain>
    </source>
</reference>
<keyword evidence="2 7" id="KW-0812">Transmembrane</keyword>
<sequence>MSLRLPRISTISTRRIIPWLFRGCTLLFLGWYLVLLYLPVGDATRVYGLTVPKGAGFAGVANELKQAGVIRSSLHLRLVARLRGLDRRMQTGDYRISSAMVPSQILEKLANGQTDACKFTLPEGYSIYQAAELLHKQGVFDRAAFLEACSDRSLLTELGINAKSVEGYLFPGTYQIGFHMDEAGLVTEMVRAFRHKAEGFKPLLDAAGMTIEQVVILASIIEREAVSAEEKPLIASVFLNRLRIGMPLQSDPTAIYGAKVFGGTVTKQDLQRTTLYNTYKVKGLPVGPIGNPGLEAMQAVLQPAKTDYLYFVARKNGTHQFSRTLAEHNQGVNRFLKKGAKKR</sequence>
<dbReference type="Gene3D" id="3.30.160.60">
    <property type="entry name" value="Classic Zinc Finger"/>
    <property type="match status" value="1"/>
</dbReference>
<comment type="subcellular location">
    <subcellularLocation>
        <location evidence="7">Cell membrane</location>
        <topology evidence="7">Single-pass membrane protein</topology>
    </subcellularLocation>
</comment>
<dbReference type="AlphaFoldDB" id="A0A1T4NG03"/>
<keyword evidence="9" id="KW-1185">Reference proteome</keyword>
<evidence type="ECO:0000256" key="6">
    <source>
        <dbReference type="ARBA" id="ARBA00023316"/>
    </source>
</evidence>
<feature type="transmembrane region" description="Helical" evidence="7">
    <location>
        <begin position="20"/>
        <end position="40"/>
    </location>
</feature>
<proteinExistence type="inferred from homology"/>
<name>A0A1T4NG03_9BACT</name>
<keyword evidence="3 7" id="KW-1133">Transmembrane helix</keyword>
<comment type="catalytic activity">
    <reaction evidence="7">
        <text>a peptidoglycan chain = a peptidoglycan chain with N-acetyl-1,6-anhydromuramyl-[peptide] at the reducing end + a peptidoglycan chain with N-acetylglucosamine at the non-reducing end.</text>
        <dbReference type="EC" id="4.2.2.29"/>
    </reaction>
</comment>
<dbReference type="EC" id="4.2.2.29" evidence="7"/>